<dbReference type="AlphaFoldDB" id="A0A939E3C3"/>
<evidence type="ECO:0000313" key="9">
    <source>
        <dbReference type="Proteomes" id="UP000664332"/>
    </source>
</evidence>
<gene>
    <name evidence="8" type="ORF">JZY06_09935</name>
</gene>
<keyword evidence="4" id="KW-0418">Kinase</keyword>
<accession>A0A939E3C3</accession>
<dbReference type="GO" id="GO:0005524">
    <property type="term" value="F:ATP binding"/>
    <property type="evidence" value="ECO:0007669"/>
    <property type="project" value="UniProtKB-KW"/>
</dbReference>
<evidence type="ECO:0000256" key="4">
    <source>
        <dbReference type="ARBA" id="ARBA00022777"/>
    </source>
</evidence>
<dbReference type="GO" id="GO:0005829">
    <property type="term" value="C:cytosol"/>
    <property type="evidence" value="ECO:0007669"/>
    <property type="project" value="TreeGrafter"/>
</dbReference>
<dbReference type="InterPro" id="IPR011611">
    <property type="entry name" value="PfkB_dom"/>
</dbReference>
<dbReference type="PANTHER" id="PTHR46566">
    <property type="entry name" value="1-PHOSPHOFRUCTOKINASE-RELATED"/>
    <property type="match status" value="1"/>
</dbReference>
<organism evidence="8 9">
    <name type="scientific">Corynebacterium mendelii</name>
    <dbReference type="NCBI Taxonomy" id="2765362"/>
    <lineage>
        <taxon>Bacteria</taxon>
        <taxon>Bacillati</taxon>
        <taxon>Actinomycetota</taxon>
        <taxon>Actinomycetes</taxon>
        <taxon>Mycobacteriales</taxon>
        <taxon>Corynebacteriaceae</taxon>
        <taxon>Corynebacterium</taxon>
    </lineage>
</organism>
<dbReference type="PIRSF" id="PIRSF000535">
    <property type="entry name" value="1PFK/6PFK/LacC"/>
    <property type="match status" value="1"/>
</dbReference>
<evidence type="ECO:0000256" key="3">
    <source>
        <dbReference type="ARBA" id="ARBA00022741"/>
    </source>
</evidence>
<dbReference type="RefSeq" id="WP_207279380.1">
    <property type="nucleotide sequence ID" value="NZ_JAFLEQ010000016.1"/>
</dbReference>
<keyword evidence="5" id="KW-0067">ATP-binding</keyword>
<reference evidence="8" key="1">
    <citation type="submission" date="2021-03" db="EMBL/GenBank/DDBJ databases">
        <authorList>
            <person name="Sun Q."/>
        </authorList>
    </citation>
    <scope>NUCLEOTIDE SEQUENCE</scope>
    <source>
        <strain evidence="8">CCM 8862</strain>
    </source>
</reference>
<feature type="domain" description="Carbohydrate kinase PfkB" evidence="7">
    <location>
        <begin position="124"/>
        <end position="296"/>
    </location>
</feature>
<keyword evidence="9" id="KW-1185">Reference proteome</keyword>
<dbReference type="SUPFAM" id="SSF53613">
    <property type="entry name" value="Ribokinase-like"/>
    <property type="match status" value="1"/>
</dbReference>
<name>A0A939E3C3_9CORY</name>
<evidence type="ECO:0000256" key="6">
    <source>
        <dbReference type="PIRNR" id="PIRNR000535"/>
    </source>
</evidence>
<evidence type="ECO:0000259" key="7">
    <source>
        <dbReference type="Pfam" id="PF00294"/>
    </source>
</evidence>
<dbReference type="Gene3D" id="3.40.1190.20">
    <property type="match status" value="1"/>
</dbReference>
<dbReference type="GO" id="GO:0008443">
    <property type="term" value="F:phosphofructokinase activity"/>
    <property type="evidence" value="ECO:0007669"/>
    <property type="project" value="TreeGrafter"/>
</dbReference>
<evidence type="ECO:0000256" key="1">
    <source>
        <dbReference type="ARBA" id="ARBA00010688"/>
    </source>
</evidence>
<dbReference type="Proteomes" id="UP000664332">
    <property type="component" value="Unassembled WGS sequence"/>
</dbReference>
<keyword evidence="2 6" id="KW-0808">Transferase</keyword>
<evidence type="ECO:0000256" key="5">
    <source>
        <dbReference type="ARBA" id="ARBA00022840"/>
    </source>
</evidence>
<evidence type="ECO:0000256" key="2">
    <source>
        <dbReference type="ARBA" id="ARBA00022679"/>
    </source>
</evidence>
<dbReference type="InterPro" id="IPR029056">
    <property type="entry name" value="Ribokinase-like"/>
</dbReference>
<sequence>MPTSKPAVIAVTPNPALDVTITVDELVDEATHRIDRAQRRLGGKGVNVAAVAAAQGYDALMFGPMAKTSLEAVNQWGNPLPGNALARFTPTPVPLRETWAIHRTHDDATVIINERGGQHPDGVWEAMADSLRETLANRPGSVVTISGSWPPGTGTDHLTLLVETAQQAGASGIIVDCAGDNLIEACAMGAIVKPNAAEITETTGCTDPLEGARQLVDEGARLVVCSMGPDGLVAVDGTTVITAKLPQPLKGNPTGAGDSLVAAMATALLDDLDTTDMLIRGVAWSAAAVLVPYAGAIDDSWPQLEQQVVIGPDNS</sequence>
<dbReference type="Pfam" id="PF00294">
    <property type="entry name" value="PfkB"/>
    <property type="match status" value="1"/>
</dbReference>
<keyword evidence="3" id="KW-0547">Nucleotide-binding</keyword>
<comment type="similarity">
    <text evidence="1">Belongs to the carbohydrate kinase PfkB family.</text>
</comment>
<dbReference type="InterPro" id="IPR017583">
    <property type="entry name" value="Tagatose/fructose_Pkinase"/>
</dbReference>
<protein>
    <recommendedName>
        <fullName evidence="7">Carbohydrate kinase PfkB domain-containing protein</fullName>
    </recommendedName>
</protein>
<dbReference type="PANTHER" id="PTHR46566:SF2">
    <property type="entry name" value="ATP-DEPENDENT 6-PHOSPHOFRUCTOKINASE ISOZYME 2"/>
    <property type="match status" value="1"/>
</dbReference>
<dbReference type="InterPro" id="IPR002173">
    <property type="entry name" value="Carboh/pur_kinase_PfkB_CS"/>
</dbReference>
<dbReference type="EMBL" id="JAFLEQ010000016">
    <property type="protein sequence ID" value="MBN9644926.1"/>
    <property type="molecule type" value="Genomic_DNA"/>
</dbReference>
<dbReference type="PROSITE" id="PS00584">
    <property type="entry name" value="PFKB_KINASES_2"/>
    <property type="match status" value="1"/>
</dbReference>
<evidence type="ECO:0000313" key="8">
    <source>
        <dbReference type="EMBL" id="MBN9644926.1"/>
    </source>
</evidence>
<proteinExistence type="inferred from homology"/>
<comment type="caution">
    <text evidence="8">The sequence shown here is derived from an EMBL/GenBank/DDBJ whole genome shotgun (WGS) entry which is preliminary data.</text>
</comment>